<organism evidence="4 5">
    <name type="scientific">Pristionchus fissidentatus</name>
    <dbReference type="NCBI Taxonomy" id="1538716"/>
    <lineage>
        <taxon>Eukaryota</taxon>
        <taxon>Metazoa</taxon>
        <taxon>Ecdysozoa</taxon>
        <taxon>Nematoda</taxon>
        <taxon>Chromadorea</taxon>
        <taxon>Rhabditida</taxon>
        <taxon>Rhabditina</taxon>
        <taxon>Diplogasteromorpha</taxon>
        <taxon>Diplogasteroidea</taxon>
        <taxon>Neodiplogasteridae</taxon>
        <taxon>Pristionchus</taxon>
    </lineage>
</organism>
<dbReference type="EMBL" id="BTSY01000001">
    <property type="protein sequence ID" value="GMT09326.1"/>
    <property type="molecule type" value="Genomic_DNA"/>
</dbReference>
<dbReference type="Gene3D" id="1.20.1560.10">
    <property type="entry name" value="ABC transporter type 1, transmembrane domain"/>
    <property type="match status" value="1"/>
</dbReference>
<keyword evidence="1" id="KW-0812">Transmembrane</keyword>
<accession>A0AAV5UQD2</accession>
<feature type="non-terminal residue" evidence="4">
    <location>
        <position position="77"/>
    </location>
</feature>
<keyword evidence="2" id="KW-1133">Transmembrane helix</keyword>
<evidence type="ECO:0000256" key="2">
    <source>
        <dbReference type="ARBA" id="ARBA00022989"/>
    </source>
</evidence>
<name>A0AAV5UQD2_9BILA</name>
<evidence type="ECO:0000256" key="3">
    <source>
        <dbReference type="ARBA" id="ARBA00023136"/>
    </source>
</evidence>
<dbReference type="GO" id="GO:0016020">
    <property type="term" value="C:membrane"/>
    <property type="evidence" value="ECO:0007669"/>
    <property type="project" value="InterPro"/>
</dbReference>
<evidence type="ECO:0000256" key="1">
    <source>
        <dbReference type="ARBA" id="ARBA00022692"/>
    </source>
</evidence>
<dbReference type="AlphaFoldDB" id="A0AAV5UQD2"/>
<evidence type="ECO:0000313" key="5">
    <source>
        <dbReference type="Proteomes" id="UP001432322"/>
    </source>
</evidence>
<proteinExistence type="predicted"/>
<keyword evidence="3" id="KW-0472">Membrane</keyword>
<evidence type="ECO:0000313" key="4">
    <source>
        <dbReference type="EMBL" id="GMT09326.1"/>
    </source>
</evidence>
<keyword evidence="5" id="KW-1185">Reference proteome</keyword>
<dbReference type="GO" id="GO:0005524">
    <property type="term" value="F:ATP binding"/>
    <property type="evidence" value="ECO:0007669"/>
    <property type="project" value="InterPro"/>
</dbReference>
<comment type="caution">
    <text evidence="4">The sequence shown here is derived from an EMBL/GenBank/DDBJ whole genome shotgun (WGS) entry which is preliminary data.</text>
</comment>
<dbReference type="InterPro" id="IPR036640">
    <property type="entry name" value="ABC1_TM_sf"/>
</dbReference>
<gene>
    <name evidence="4" type="ORF">PFISCL1PPCAC_623</name>
</gene>
<dbReference type="Proteomes" id="UP001432322">
    <property type="component" value="Unassembled WGS sequence"/>
</dbReference>
<sequence length="77" mass="8248">VKVAWASGFHEAIANLVYNAFNCAGLWFATISYHNGRVSSAGTVFSVVYLSLLAANRFARLGPQFLTVIKARAAAAK</sequence>
<protein>
    <submittedName>
        <fullName evidence="4">Uncharacterized protein</fullName>
    </submittedName>
</protein>
<dbReference type="SUPFAM" id="SSF90123">
    <property type="entry name" value="ABC transporter transmembrane region"/>
    <property type="match status" value="1"/>
</dbReference>
<feature type="non-terminal residue" evidence="4">
    <location>
        <position position="1"/>
    </location>
</feature>
<reference evidence="4" key="1">
    <citation type="submission" date="2023-10" db="EMBL/GenBank/DDBJ databases">
        <title>Genome assembly of Pristionchus species.</title>
        <authorList>
            <person name="Yoshida K."/>
            <person name="Sommer R.J."/>
        </authorList>
    </citation>
    <scope>NUCLEOTIDE SEQUENCE</scope>
    <source>
        <strain evidence="4">RS5133</strain>
    </source>
</reference>